<dbReference type="InterPro" id="IPR014729">
    <property type="entry name" value="Rossmann-like_a/b/a_fold"/>
</dbReference>
<dbReference type="KEGG" id="psty:BFS30_19980"/>
<proteinExistence type="inferred from homology"/>
<dbReference type="AlphaFoldDB" id="A0A1D7QKV5"/>
<feature type="domain" description="UspA" evidence="2">
    <location>
        <begin position="1"/>
        <end position="148"/>
    </location>
</feature>
<accession>A0A1D7QKV5</accession>
<evidence type="ECO:0000256" key="1">
    <source>
        <dbReference type="ARBA" id="ARBA00008791"/>
    </source>
</evidence>
<protein>
    <recommendedName>
        <fullName evidence="2">UspA domain-containing protein</fullName>
    </recommendedName>
</protein>
<sequence length="289" mass="31829">MKTILVPTDFSPAANNAAYYAFELGKGIKASLKLCYAVMLPTASPLGQPVAWPLMDYSSLQQEANKELSKLSIELKTNTELLVSDCPPVHYSAEIGTVSEVVKESLNREKASLVVMGTSGAGALSRFFLGSSSRALIDHADFPILLVPPGTAFKKMKKIAFATDLSEGDLLLIHSLSIFARAFNAEILIVHITPADLDHGLDHDKVDAFLNEVTCKVNYSKIYYRHVKDMDVDDGLNWLTEHVAIDLLAMVHRKHHFIQRIFKGSQTKKMVGHLKLPLLVFPSESPAVL</sequence>
<dbReference type="CDD" id="cd00293">
    <property type="entry name" value="USP-like"/>
    <property type="match status" value="1"/>
</dbReference>
<dbReference type="InterPro" id="IPR006015">
    <property type="entry name" value="Universal_stress_UspA"/>
</dbReference>
<evidence type="ECO:0000259" key="2">
    <source>
        <dbReference type="Pfam" id="PF00582"/>
    </source>
</evidence>
<dbReference type="RefSeq" id="WP_069380906.1">
    <property type="nucleotide sequence ID" value="NZ_CP017141.1"/>
</dbReference>
<evidence type="ECO:0000313" key="3">
    <source>
        <dbReference type="EMBL" id="AOM79243.1"/>
    </source>
</evidence>
<comment type="similarity">
    <text evidence="1">Belongs to the universal stress protein A family.</text>
</comment>
<dbReference type="EMBL" id="CP017141">
    <property type="protein sequence ID" value="AOM79243.1"/>
    <property type="molecule type" value="Genomic_DNA"/>
</dbReference>
<dbReference type="Pfam" id="PF00582">
    <property type="entry name" value="Usp"/>
    <property type="match status" value="2"/>
</dbReference>
<dbReference type="PRINTS" id="PR01438">
    <property type="entry name" value="UNVRSLSTRESS"/>
</dbReference>
<evidence type="ECO:0000313" key="4">
    <source>
        <dbReference type="Proteomes" id="UP000094313"/>
    </source>
</evidence>
<dbReference type="InterPro" id="IPR006016">
    <property type="entry name" value="UspA"/>
</dbReference>
<keyword evidence="4" id="KW-1185">Reference proteome</keyword>
<dbReference type="Gene3D" id="3.40.50.620">
    <property type="entry name" value="HUPs"/>
    <property type="match status" value="2"/>
</dbReference>
<dbReference type="PANTHER" id="PTHR46268">
    <property type="entry name" value="STRESS RESPONSE PROTEIN NHAX"/>
    <property type="match status" value="1"/>
</dbReference>
<dbReference type="OrthoDB" id="9788959at2"/>
<reference evidence="3 4" key="1">
    <citation type="submission" date="2016-08" db="EMBL/GenBank/DDBJ databases">
        <authorList>
            <person name="Seilhamer J.J."/>
        </authorList>
    </citation>
    <scope>NUCLEOTIDE SEQUENCE [LARGE SCALE GENOMIC DNA]</scope>
    <source>
        <strain evidence="3 4">DX4</strain>
    </source>
</reference>
<dbReference type="SUPFAM" id="SSF52402">
    <property type="entry name" value="Adenine nucleotide alpha hydrolases-like"/>
    <property type="match status" value="2"/>
</dbReference>
<gene>
    <name evidence="3" type="ORF">BFS30_19980</name>
</gene>
<organism evidence="3 4">
    <name type="scientific">Pedobacter steynii</name>
    <dbReference type="NCBI Taxonomy" id="430522"/>
    <lineage>
        <taxon>Bacteria</taxon>
        <taxon>Pseudomonadati</taxon>
        <taxon>Bacteroidota</taxon>
        <taxon>Sphingobacteriia</taxon>
        <taxon>Sphingobacteriales</taxon>
        <taxon>Sphingobacteriaceae</taxon>
        <taxon>Pedobacter</taxon>
    </lineage>
</organism>
<name>A0A1D7QKV5_9SPHI</name>
<dbReference type="PANTHER" id="PTHR46268:SF6">
    <property type="entry name" value="UNIVERSAL STRESS PROTEIN UP12"/>
    <property type="match status" value="1"/>
</dbReference>
<dbReference type="Proteomes" id="UP000094313">
    <property type="component" value="Chromosome"/>
</dbReference>
<feature type="domain" description="UspA" evidence="2">
    <location>
        <begin position="156"/>
        <end position="282"/>
    </location>
</feature>